<proteinExistence type="predicted"/>
<sequence length="110" mass="12652">MRLAKNNPQLTTSCPSNPSPKHIMMERPFSTAFVRSPLEAMATGIRSSMPGMPLERSTIARSEQNYTAINITQQTDNIFQFRSKIDLKDSQEWSHEDNRINSQIVNKMFY</sequence>
<keyword evidence="3" id="KW-1185">Reference proteome</keyword>
<name>A0ABN7T5P7_OIKDI</name>
<protein>
    <submittedName>
        <fullName evidence="2">Oidioi.mRNA.OKI2018_I69.chr2.g5008.t1.cds</fullName>
    </submittedName>
</protein>
<accession>A0ABN7T5P7</accession>
<dbReference type="EMBL" id="OU015567">
    <property type="protein sequence ID" value="CAG5110625.1"/>
    <property type="molecule type" value="Genomic_DNA"/>
</dbReference>
<reference evidence="2 3" key="1">
    <citation type="submission" date="2021-04" db="EMBL/GenBank/DDBJ databases">
        <authorList>
            <person name="Bliznina A."/>
        </authorList>
    </citation>
    <scope>NUCLEOTIDE SEQUENCE [LARGE SCALE GENOMIC DNA]</scope>
</reference>
<evidence type="ECO:0000313" key="2">
    <source>
        <dbReference type="EMBL" id="CAG5110625.1"/>
    </source>
</evidence>
<gene>
    <name evidence="2" type="ORF">OKIOD_LOCUS13773</name>
</gene>
<feature type="compositionally biased region" description="Polar residues" evidence="1">
    <location>
        <begin position="1"/>
        <end position="16"/>
    </location>
</feature>
<evidence type="ECO:0000256" key="1">
    <source>
        <dbReference type="SAM" id="MobiDB-lite"/>
    </source>
</evidence>
<evidence type="ECO:0000313" key="3">
    <source>
        <dbReference type="Proteomes" id="UP001158576"/>
    </source>
</evidence>
<feature type="region of interest" description="Disordered" evidence="1">
    <location>
        <begin position="1"/>
        <end position="23"/>
    </location>
</feature>
<dbReference type="Proteomes" id="UP001158576">
    <property type="component" value="Chromosome 2"/>
</dbReference>
<organism evidence="2 3">
    <name type="scientific">Oikopleura dioica</name>
    <name type="common">Tunicate</name>
    <dbReference type="NCBI Taxonomy" id="34765"/>
    <lineage>
        <taxon>Eukaryota</taxon>
        <taxon>Metazoa</taxon>
        <taxon>Chordata</taxon>
        <taxon>Tunicata</taxon>
        <taxon>Appendicularia</taxon>
        <taxon>Copelata</taxon>
        <taxon>Oikopleuridae</taxon>
        <taxon>Oikopleura</taxon>
    </lineage>
</organism>